<protein>
    <submittedName>
        <fullName evidence="1">Uncharacterized protein</fullName>
    </submittedName>
</protein>
<name>A0A1X7TA68_AMPQE</name>
<organism evidence="1">
    <name type="scientific">Amphimedon queenslandica</name>
    <name type="common">Sponge</name>
    <dbReference type="NCBI Taxonomy" id="400682"/>
    <lineage>
        <taxon>Eukaryota</taxon>
        <taxon>Metazoa</taxon>
        <taxon>Porifera</taxon>
        <taxon>Demospongiae</taxon>
        <taxon>Heteroscleromorpha</taxon>
        <taxon>Haplosclerida</taxon>
        <taxon>Niphatidae</taxon>
        <taxon>Amphimedon</taxon>
    </lineage>
</organism>
<proteinExistence type="predicted"/>
<sequence>MEDHSSHTHVLSYQYPL</sequence>
<dbReference type="AlphaFoldDB" id="A0A1X7TA68"/>
<dbReference type="InParanoid" id="A0A1X7TA68"/>
<accession>A0A1X7TA68</accession>
<dbReference type="EnsemblMetazoa" id="Aqu2.1.11313_001">
    <property type="protein sequence ID" value="Aqu2.1.11313_001"/>
    <property type="gene ID" value="Aqu2.1.11313"/>
</dbReference>
<reference evidence="1" key="1">
    <citation type="submission" date="2017-05" db="UniProtKB">
        <authorList>
            <consortium name="EnsemblMetazoa"/>
        </authorList>
    </citation>
    <scope>IDENTIFICATION</scope>
</reference>
<evidence type="ECO:0000313" key="1">
    <source>
        <dbReference type="EnsemblMetazoa" id="Aqu2.1.11313_001"/>
    </source>
</evidence>